<evidence type="ECO:0000256" key="1">
    <source>
        <dbReference type="SAM" id="Phobius"/>
    </source>
</evidence>
<dbReference type="AlphaFoldDB" id="A0A2P8PVY1"/>
<keyword evidence="1" id="KW-0812">Transmembrane</keyword>
<dbReference type="OrthoDB" id="3872634at2"/>
<feature type="transmembrane region" description="Helical" evidence="1">
    <location>
        <begin position="128"/>
        <end position="146"/>
    </location>
</feature>
<keyword evidence="1" id="KW-1133">Transmembrane helix</keyword>
<sequence>MSGLVDVLAIVAVVVLVIARQFRPRRLDADRRWWVAPVVLIFLAVREPGLLDPGHRTASALLLGVELLIALVTGLGWAWTTRIWAAPDGAVWSRGSRAGVGVWITGIALRAGLAGLGAAFGLHQDTSALLLGLALTLLVRSGILAWRAQGLRPLPGQAGQRAAYGADVPRPLSKERV</sequence>
<comment type="caution">
    <text evidence="2">The sequence shown here is derived from an EMBL/GenBank/DDBJ whole genome shotgun (WGS) entry which is preliminary data.</text>
</comment>
<evidence type="ECO:0000313" key="3">
    <source>
        <dbReference type="Proteomes" id="UP000240429"/>
    </source>
</evidence>
<dbReference type="Proteomes" id="UP000240429">
    <property type="component" value="Unassembled WGS sequence"/>
</dbReference>
<accession>A0A2P8PVY1</accession>
<feature type="transmembrane region" description="Helical" evidence="1">
    <location>
        <begin position="100"/>
        <end position="122"/>
    </location>
</feature>
<organism evidence="2 3">
    <name type="scientific">Streptomyces dioscori</name>
    <dbReference type="NCBI Taxonomy" id="2109333"/>
    <lineage>
        <taxon>Bacteria</taxon>
        <taxon>Bacillati</taxon>
        <taxon>Actinomycetota</taxon>
        <taxon>Actinomycetes</taxon>
        <taxon>Kitasatosporales</taxon>
        <taxon>Streptomycetaceae</taxon>
        <taxon>Streptomyces</taxon>
        <taxon>Streptomyces aurantiacus group</taxon>
    </lineage>
</organism>
<dbReference type="EMBL" id="PYBJ01000031">
    <property type="protein sequence ID" value="PSM38163.1"/>
    <property type="molecule type" value="Genomic_DNA"/>
</dbReference>
<feature type="transmembrane region" description="Helical" evidence="1">
    <location>
        <begin position="57"/>
        <end position="79"/>
    </location>
</feature>
<protein>
    <submittedName>
        <fullName evidence="2">DUF1453 domain-containing protein</fullName>
    </submittedName>
</protein>
<feature type="transmembrane region" description="Helical" evidence="1">
    <location>
        <begin position="6"/>
        <end position="22"/>
    </location>
</feature>
<keyword evidence="1" id="KW-0472">Membrane</keyword>
<evidence type="ECO:0000313" key="2">
    <source>
        <dbReference type="EMBL" id="PSM38163.1"/>
    </source>
</evidence>
<gene>
    <name evidence="2" type="ORF">C6Y14_38130</name>
</gene>
<proteinExistence type="predicted"/>
<feature type="transmembrane region" description="Helical" evidence="1">
    <location>
        <begin position="34"/>
        <end position="51"/>
    </location>
</feature>
<reference evidence="2 3" key="1">
    <citation type="submission" date="2018-03" db="EMBL/GenBank/DDBJ databases">
        <title>Streptomyces dioscori sp. nov., a novel endophytic actinobacterium isolated from bulbil of Dioscorea bulbifera L.</title>
        <authorList>
            <person name="Zhikuan W."/>
        </authorList>
    </citation>
    <scope>NUCLEOTIDE SEQUENCE [LARGE SCALE GENOMIC DNA]</scope>
    <source>
        <strain evidence="2 3">A217</strain>
    </source>
</reference>
<dbReference type="RefSeq" id="WP_107021497.1">
    <property type="nucleotide sequence ID" value="NZ_KZ679057.1"/>
</dbReference>
<keyword evidence="3" id="KW-1185">Reference proteome</keyword>
<name>A0A2P8PVY1_9ACTN</name>